<feature type="compositionally biased region" description="Basic and acidic residues" evidence="1">
    <location>
        <begin position="82"/>
        <end position="93"/>
    </location>
</feature>
<proteinExistence type="predicted"/>
<keyword evidence="3" id="KW-1185">Reference proteome</keyword>
<dbReference type="EMBL" id="OY660872">
    <property type="protein sequence ID" value="CAJ1063261.1"/>
    <property type="molecule type" value="Genomic_DNA"/>
</dbReference>
<protein>
    <submittedName>
        <fullName evidence="2">Uncharacterized protein</fullName>
    </submittedName>
</protein>
<organism evidence="2 3">
    <name type="scientific">Xyrichtys novacula</name>
    <name type="common">Pearly razorfish</name>
    <name type="synonym">Hemipteronotus novacula</name>
    <dbReference type="NCBI Taxonomy" id="13765"/>
    <lineage>
        <taxon>Eukaryota</taxon>
        <taxon>Metazoa</taxon>
        <taxon>Chordata</taxon>
        <taxon>Craniata</taxon>
        <taxon>Vertebrata</taxon>
        <taxon>Euteleostomi</taxon>
        <taxon>Actinopterygii</taxon>
        <taxon>Neopterygii</taxon>
        <taxon>Teleostei</taxon>
        <taxon>Neoteleostei</taxon>
        <taxon>Acanthomorphata</taxon>
        <taxon>Eupercaria</taxon>
        <taxon>Labriformes</taxon>
        <taxon>Labridae</taxon>
        <taxon>Xyrichtys</taxon>
    </lineage>
</organism>
<evidence type="ECO:0000256" key="1">
    <source>
        <dbReference type="SAM" id="MobiDB-lite"/>
    </source>
</evidence>
<sequence>MKRHAVKHLLQTGCMRIIRRSPASGQRCKSLSENRCVFTRFESVFLETFSLGNRLFLYFRLQSVTSQNNKDGVGLVESNCEGEEKKKSGEERTGGVSYD</sequence>
<dbReference type="Proteomes" id="UP001178508">
    <property type="component" value="Chromosome 9"/>
</dbReference>
<name>A0AAV1FP77_XYRNO</name>
<evidence type="ECO:0000313" key="2">
    <source>
        <dbReference type="EMBL" id="CAJ1063261.1"/>
    </source>
</evidence>
<dbReference type="AlphaFoldDB" id="A0AAV1FP77"/>
<gene>
    <name evidence="2" type="ORF">XNOV1_A006040</name>
</gene>
<accession>A0AAV1FP77</accession>
<feature type="region of interest" description="Disordered" evidence="1">
    <location>
        <begin position="74"/>
        <end position="99"/>
    </location>
</feature>
<evidence type="ECO:0000313" key="3">
    <source>
        <dbReference type="Proteomes" id="UP001178508"/>
    </source>
</evidence>
<reference evidence="2" key="1">
    <citation type="submission" date="2023-08" db="EMBL/GenBank/DDBJ databases">
        <authorList>
            <person name="Alioto T."/>
            <person name="Alioto T."/>
            <person name="Gomez Garrido J."/>
        </authorList>
    </citation>
    <scope>NUCLEOTIDE SEQUENCE</scope>
</reference>